<evidence type="ECO:0000256" key="1">
    <source>
        <dbReference type="SAM" id="MobiDB-lite"/>
    </source>
</evidence>
<dbReference type="AlphaFoldDB" id="A0A8H5JDR8"/>
<reference evidence="2 3" key="1">
    <citation type="submission" date="2020-05" db="EMBL/GenBank/DDBJ databases">
        <title>Identification and distribution of gene clusters putatively required for synthesis of sphingolipid metabolism inhibitors in phylogenetically diverse species of the filamentous fungus Fusarium.</title>
        <authorList>
            <person name="Kim H.-S."/>
            <person name="Busman M."/>
            <person name="Brown D.W."/>
            <person name="Divon H."/>
            <person name="Uhlig S."/>
            <person name="Proctor R.H."/>
        </authorList>
    </citation>
    <scope>NUCLEOTIDE SEQUENCE [LARGE SCALE GENOMIC DNA]</scope>
    <source>
        <strain evidence="2 3">NRRL 53147</strain>
    </source>
</reference>
<sequence>MHRFVKQYRKRVQEFLNMIESEPEPDLAQTLQPSVAESDRSIISDQPVTTEAISPPQELTGNSSSDPPAVEHLRLVLGGLSLGPSAAAVIGKRTRSQYSDDDEADGQPSAKRRKLSHGRSSHCL</sequence>
<proteinExistence type="predicted"/>
<comment type="caution">
    <text evidence="2">The sequence shown here is derived from an EMBL/GenBank/DDBJ whole genome shotgun (WGS) entry which is preliminary data.</text>
</comment>
<feature type="compositionally biased region" description="Polar residues" evidence="1">
    <location>
        <begin position="43"/>
        <end position="66"/>
    </location>
</feature>
<evidence type="ECO:0000313" key="2">
    <source>
        <dbReference type="EMBL" id="KAF5553534.1"/>
    </source>
</evidence>
<gene>
    <name evidence="2" type="ORF">FMEXI_2373</name>
</gene>
<feature type="region of interest" description="Disordered" evidence="1">
    <location>
        <begin position="23"/>
        <end position="69"/>
    </location>
</feature>
<keyword evidence="3" id="KW-1185">Reference proteome</keyword>
<dbReference type="EMBL" id="JAAOAM010000053">
    <property type="protein sequence ID" value="KAF5553534.1"/>
    <property type="molecule type" value="Genomic_DNA"/>
</dbReference>
<accession>A0A8H5JDR8</accession>
<feature type="region of interest" description="Disordered" evidence="1">
    <location>
        <begin position="92"/>
        <end position="124"/>
    </location>
</feature>
<protein>
    <submittedName>
        <fullName evidence="2">Uncharacterized protein</fullName>
    </submittedName>
</protein>
<organism evidence="2 3">
    <name type="scientific">Fusarium mexicanum</name>
    <dbReference type="NCBI Taxonomy" id="751941"/>
    <lineage>
        <taxon>Eukaryota</taxon>
        <taxon>Fungi</taxon>
        <taxon>Dikarya</taxon>
        <taxon>Ascomycota</taxon>
        <taxon>Pezizomycotina</taxon>
        <taxon>Sordariomycetes</taxon>
        <taxon>Hypocreomycetidae</taxon>
        <taxon>Hypocreales</taxon>
        <taxon>Nectriaceae</taxon>
        <taxon>Fusarium</taxon>
        <taxon>Fusarium fujikuroi species complex</taxon>
    </lineage>
</organism>
<dbReference type="Proteomes" id="UP000522262">
    <property type="component" value="Unassembled WGS sequence"/>
</dbReference>
<evidence type="ECO:0000313" key="3">
    <source>
        <dbReference type="Proteomes" id="UP000522262"/>
    </source>
</evidence>
<name>A0A8H5JDR8_9HYPO</name>
<feature type="compositionally biased region" description="Basic residues" evidence="1">
    <location>
        <begin position="110"/>
        <end position="124"/>
    </location>
</feature>